<keyword evidence="3" id="KW-1185">Reference proteome</keyword>
<name>A0ABZ3CEZ5_9ACTN</name>
<proteinExistence type="predicted"/>
<sequence length="364" mass="40047">MTEPDDAPADDEREEHAASEEPVRDGSGWPEPGSDAASSQVLGRGRNYAASFMPSFDFRGIIPNLDFSGVLAPHLESLQRVVATNFTAVLAPASQNLQRGLAASGVFDSVQAFTVGTGAQYEALLAGLRINLKPLIDPGLFDGLNRRLPPNLRSASDKITMMEVHDFVKSEGIPLYLVPRASIGARLVRASTRAARRQVLSDRFDAIVQDCTTVIDRCDDPMVATAVHFVRDGLGAVGGGHFASAQAIFTLVLDTMIMEFYPDQEQRRKITNRRPGSKEVPEIIEGMGLREAYVWLPIWNAHEQFWKDKGDAVPYTFSRHASVHGASKRQYSKRNCVQVLMLVTSLIGYADRLGRNYRAKELCA</sequence>
<feature type="compositionally biased region" description="Acidic residues" evidence="1">
    <location>
        <begin position="1"/>
        <end position="13"/>
    </location>
</feature>
<gene>
    <name evidence="2" type="ORF">PCC79_08020</name>
</gene>
<evidence type="ECO:0000313" key="3">
    <source>
        <dbReference type="Proteomes" id="UP001434337"/>
    </source>
</evidence>
<feature type="region of interest" description="Disordered" evidence="1">
    <location>
        <begin position="1"/>
        <end position="40"/>
    </location>
</feature>
<protein>
    <recommendedName>
        <fullName evidence="4">DUF2236 domain-containing protein</fullName>
    </recommendedName>
</protein>
<feature type="compositionally biased region" description="Basic and acidic residues" evidence="1">
    <location>
        <begin position="14"/>
        <end position="24"/>
    </location>
</feature>
<evidence type="ECO:0008006" key="4">
    <source>
        <dbReference type="Google" id="ProtNLM"/>
    </source>
</evidence>
<accession>A0ABZ3CEZ5</accession>
<organism evidence="2 3">
    <name type="scientific">Propioniciclava soli</name>
    <dbReference type="NCBI Taxonomy" id="2775081"/>
    <lineage>
        <taxon>Bacteria</taxon>
        <taxon>Bacillati</taxon>
        <taxon>Actinomycetota</taxon>
        <taxon>Actinomycetes</taxon>
        <taxon>Propionibacteriales</taxon>
        <taxon>Propionibacteriaceae</taxon>
        <taxon>Propioniciclava</taxon>
    </lineage>
</organism>
<dbReference type="Proteomes" id="UP001434337">
    <property type="component" value="Chromosome"/>
</dbReference>
<dbReference type="RefSeq" id="WP_342373496.1">
    <property type="nucleotide sequence ID" value="NZ_CP115965.1"/>
</dbReference>
<evidence type="ECO:0000256" key="1">
    <source>
        <dbReference type="SAM" id="MobiDB-lite"/>
    </source>
</evidence>
<dbReference type="EMBL" id="CP115965">
    <property type="protein sequence ID" value="WZX00116.1"/>
    <property type="molecule type" value="Genomic_DNA"/>
</dbReference>
<evidence type="ECO:0000313" key="2">
    <source>
        <dbReference type="EMBL" id="WZX00116.1"/>
    </source>
</evidence>
<reference evidence="2 3" key="1">
    <citation type="journal article" date="2023" name="Environ Microbiome">
        <title>A coral-associated actinobacterium mitigates coral bleaching under heat stress.</title>
        <authorList>
            <person name="Li J."/>
            <person name="Zou Y."/>
            <person name="Li Q."/>
            <person name="Zhang J."/>
            <person name="Bourne D.G."/>
            <person name="Lyu Y."/>
            <person name="Liu C."/>
            <person name="Zhang S."/>
        </authorList>
    </citation>
    <scope>NUCLEOTIDE SEQUENCE [LARGE SCALE GENOMIC DNA]</scope>
    <source>
        <strain evidence="2 3">SCSIO 13291</strain>
    </source>
</reference>